<dbReference type="InterPro" id="IPR000276">
    <property type="entry name" value="GPCR_Rhodpsn"/>
</dbReference>
<evidence type="ECO:0000259" key="15">
    <source>
        <dbReference type="PROSITE" id="PS50262"/>
    </source>
</evidence>
<feature type="compositionally biased region" description="Acidic residues" evidence="14">
    <location>
        <begin position="320"/>
        <end position="329"/>
    </location>
</feature>
<feature type="region of interest" description="Disordered" evidence="14">
    <location>
        <begin position="320"/>
        <end position="346"/>
    </location>
</feature>
<evidence type="ECO:0000256" key="6">
    <source>
        <dbReference type="ARBA" id="ARBA00022989"/>
    </source>
</evidence>
<dbReference type="Gene3D" id="1.20.1070.10">
    <property type="entry name" value="Rhodopsin 7-helix transmembrane proteins"/>
    <property type="match status" value="1"/>
</dbReference>
<keyword evidence="17" id="KW-1185">Reference proteome</keyword>
<dbReference type="GO" id="GO:0007602">
    <property type="term" value="P:phototransduction"/>
    <property type="evidence" value="ECO:0007669"/>
    <property type="project" value="UniProtKB-KW"/>
</dbReference>
<dbReference type="FunFam" id="1.20.1070.10:FF:000391">
    <property type="entry name" value="Parapinopsin b"/>
    <property type="match status" value="1"/>
</dbReference>
<reference evidence="17" key="1">
    <citation type="submission" date="2013-03" db="EMBL/GenBank/DDBJ databases">
        <authorList>
            <person name="Jeffery W."/>
            <person name="Warren W."/>
            <person name="Wilson R.K."/>
        </authorList>
    </citation>
    <scope>NUCLEOTIDE SEQUENCE</scope>
    <source>
        <strain evidence="17">female</strain>
    </source>
</reference>
<feature type="transmembrane region" description="Helical" evidence="13">
    <location>
        <begin position="240"/>
        <end position="267"/>
    </location>
</feature>
<dbReference type="GO" id="GO:0016020">
    <property type="term" value="C:membrane"/>
    <property type="evidence" value="ECO:0007669"/>
    <property type="project" value="UniProtKB-SubCell"/>
</dbReference>
<evidence type="ECO:0000256" key="8">
    <source>
        <dbReference type="ARBA" id="ARBA00023040"/>
    </source>
</evidence>
<feature type="transmembrane region" description="Helical" evidence="13">
    <location>
        <begin position="70"/>
        <end position="99"/>
    </location>
</feature>
<dbReference type="GO" id="GO:0009881">
    <property type="term" value="F:photoreceptor activity"/>
    <property type="evidence" value="ECO:0007669"/>
    <property type="project" value="UniProtKB-KW"/>
</dbReference>
<dbReference type="PRINTS" id="PR00237">
    <property type="entry name" value="GPCRRHODOPSN"/>
</dbReference>
<keyword evidence="5 13" id="KW-0681">Retinal protein</keyword>
<dbReference type="InterPro" id="IPR050125">
    <property type="entry name" value="GPCR_opsins"/>
</dbReference>
<dbReference type="InParanoid" id="W5KIF2"/>
<evidence type="ECO:0000256" key="9">
    <source>
        <dbReference type="ARBA" id="ARBA00023136"/>
    </source>
</evidence>
<evidence type="ECO:0000256" key="1">
    <source>
        <dbReference type="ARBA" id="ARBA00004141"/>
    </source>
</evidence>
<accession>W5KIF2</accession>
<reference evidence="16" key="3">
    <citation type="submission" date="2025-08" db="UniProtKB">
        <authorList>
            <consortium name="Ensembl"/>
        </authorList>
    </citation>
    <scope>IDENTIFICATION</scope>
</reference>
<organism evidence="16 17">
    <name type="scientific">Astyanax mexicanus</name>
    <name type="common">Blind cave fish</name>
    <name type="synonym">Astyanax fasciatus mexicanus</name>
    <dbReference type="NCBI Taxonomy" id="7994"/>
    <lineage>
        <taxon>Eukaryota</taxon>
        <taxon>Metazoa</taxon>
        <taxon>Chordata</taxon>
        <taxon>Craniata</taxon>
        <taxon>Vertebrata</taxon>
        <taxon>Euteleostomi</taxon>
        <taxon>Actinopterygii</taxon>
        <taxon>Neopterygii</taxon>
        <taxon>Teleostei</taxon>
        <taxon>Ostariophysi</taxon>
        <taxon>Characiformes</taxon>
        <taxon>Characoidei</taxon>
        <taxon>Acestrorhamphidae</taxon>
        <taxon>Acestrorhamphinae</taxon>
        <taxon>Astyanax</taxon>
    </lineage>
</organism>
<comment type="subcellular location">
    <subcellularLocation>
        <location evidence="1 13">Membrane</location>
        <topology evidence="1 13">Multi-pass membrane protein</topology>
    </subcellularLocation>
</comment>
<dbReference type="InterPro" id="IPR017452">
    <property type="entry name" value="GPCR_Rhodpsn_7TM"/>
</dbReference>
<dbReference type="AlphaFoldDB" id="W5KIF2"/>
<feature type="transmembrane region" description="Helical" evidence="13">
    <location>
        <begin position="105"/>
        <end position="127"/>
    </location>
</feature>
<dbReference type="PROSITE" id="PS50262">
    <property type="entry name" value="G_PROTEIN_RECEP_F1_2"/>
    <property type="match status" value="1"/>
</dbReference>
<feature type="transmembrane region" description="Helical" evidence="13">
    <location>
        <begin position="279"/>
        <end position="299"/>
    </location>
</feature>
<proteinExistence type="inferred from homology"/>
<reference evidence="17" key="2">
    <citation type="journal article" date="2014" name="Nat. Commun.">
        <title>The cavefish genome reveals candidate genes for eye loss.</title>
        <authorList>
            <person name="McGaugh S.E."/>
            <person name="Gross J.B."/>
            <person name="Aken B."/>
            <person name="Blin M."/>
            <person name="Borowsky R."/>
            <person name="Chalopin D."/>
            <person name="Hinaux H."/>
            <person name="Jeffery W.R."/>
            <person name="Keene A."/>
            <person name="Ma L."/>
            <person name="Minx P."/>
            <person name="Murphy D."/>
            <person name="O'Quin K.E."/>
            <person name="Retaux S."/>
            <person name="Rohner N."/>
            <person name="Searle S.M."/>
            <person name="Stahl B.A."/>
            <person name="Tabin C."/>
            <person name="Volff J.N."/>
            <person name="Yoshizawa M."/>
            <person name="Warren W.C."/>
        </authorList>
    </citation>
    <scope>NUCLEOTIDE SEQUENCE [LARGE SCALE GENOMIC DNA]</scope>
    <source>
        <strain evidence="17">female</strain>
    </source>
</reference>
<dbReference type="GeneTree" id="ENSGT01030000234549"/>
<evidence type="ECO:0000256" key="4">
    <source>
        <dbReference type="ARBA" id="ARBA00022692"/>
    </source>
</evidence>
<keyword evidence="7 13" id="KW-0157">Chromophore</keyword>
<evidence type="ECO:0000256" key="14">
    <source>
        <dbReference type="SAM" id="MobiDB-lite"/>
    </source>
</evidence>
<evidence type="ECO:0000256" key="5">
    <source>
        <dbReference type="ARBA" id="ARBA00022925"/>
    </source>
</evidence>
<evidence type="ECO:0000313" key="17">
    <source>
        <dbReference type="Proteomes" id="UP000018467"/>
    </source>
</evidence>
<dbReference type="SUPFAM" id="SSF81321">
    <property type="entry name" value="Family A G protein-coupled receptor-like"/>
    <property type="match status" value="1"/>
</dbReference>
<sequence length="346" mass="38300">MALVQDDPEHLNSSSVHSFYGREVLLPRAGLATLSAVMAMFSVTAVLLNSTVIAVTLWHRQLRQPLNFALVNLAVADLGTTLTGAVPSVVTNAVGYYIAGRVGCVLEGFCVSLFGITALCTVALIAVERLFVVCKPLGTIIFHKKHAVMGVAASWLWSLLWNTPPLFGWGNYELEGAGTSCGPDWQNRDPSNFSYIICYFLLCFAVPFLMIVVSYSWLLWTLRKVAKVGGRSAAKAETRVAWMVVMMVVAFLVSWMPYATLALTVVFKPDVNFSPLVKVMPIYMAKSSTIYNPMIYIYMNKQFRTYAVPFLLCGRNPWPSEEEEDEEATTEVQTAVSHVNNRVSPE</sequence>
<evidence type="ECO:0000256" key="2">
    <source>
        <dbReference type="ARBA" id="ARBA00022543"/>
    </source>
</evidence>
<keyword evidence="11 13" id="KW-0675">Receptor</keyword>
<dbReference type="Bgee" id="ENSAMXG00000007169">
    <property type="expression patterns" value="Expressed in camera-type eye"/>
</dbReference>
<feature type="compositionally biased region" description="Polar residues" evidence="14">
    <location>
        <begin position="332"/>
        <end position="346"/>
    </location>
</feature>
<feature type="transmembrane region" description="Helical" evidence="13">
    <location>
        <begin position="31"/>
        <end position="58"/>
    </location>
</feature>
<dbReference type="eggNOG" id="KOG3656">
    <property type="taxonomic scope" value="Eukaryota"/>
</dbReference>
<dbReference type="PRINTS" id="PR00238">
    <property type="entry name" value="OPSIN"/>
</dbReference>
<dbReference type="STRING" id="7994.ENSAMXP00000007364"/>
<keyword evidence="9 13" id="KW-0472">Membrane</keyword>
<feature type="transmembrane region" description="Helical" evidence="13">
    <location>
        <begin position="147"/>
        <end position="164"/>
    </location>
</feature>
<keyword evidence="3 13" id="KW-0716">Sensory transduction</keyword>
<evidence type="ECO:0000256" key="10">
    <source>
        <dbReference type="ARBA" id="ARBA00023157"/>
    </source>
</evidence>
<dbReference type="InterPro" id="IPR001760">
    <property type="entry name" value="Opsin"/>
</dbReference>
<evidence type="ECO:0000313" key="16">
    <source>
        <dbReference type="Ensembl" id="ENSAMXP00000007364.2"/>
    </source>
</evidence>
<evidence type="ECO:0000256" key="7">
    <source>
        <dbReference type="ARBA" id="ARBA00022991"/>
    </source>
</evidence>
<reference evidence="16" key="4">
    <citation type="submission" date="2025-09" db="UniProtKB">
        <authorList>
            <consortium name="Ensembl"/>
        </authorList>
    </citation>
    <scope>IDENTIFICATION</scope>
</reference>
<feature type="transmembrane region" description="Helical" evidence="13">
    <location>
        <begin position="193"/>
        <end position="220"/>
    </location>
</feature>
<keyword evidence="12 13" id="KW-0807">Transducer</keyword>
<keyword evidence="4 13" id="KW-0812">Transmembrane</keyword>
<dbReference type="Ensembl" id="ENSAMXT00000007364.2">
    <property type="protein sequence ID" value="ENSAMXP00000007364.2"/>
    <property type="gene ID" value="ENSAMXG00000007169.2"/>
</dbReference>
<dbReference type="Proteomes" id="UP000018467">
    <property type="component" value="Unassembled WGS sequence"/>
</dbReference>
<comment type="similarity">
    <text evidence="13">Belongs to the G-protein coupled receptor 1 family. Opsin subfamily.</text>
</comment>
<keyword evidence="6 13" id="KW-1133">Transmembrane helix</keyword>
<evidence type="ECO:0000256" key="11">
    <source>
        <dbReference type="ARBA" id="ARBA00023170"/>
    </source>
</evidence>
<evidence type="ECO:0000256" key="13">
    <source>
        <dbReference type="RuleBase" id="RU004951"/>
    </source>
</evidence>
<evidence type="ECO:0000256" key="12">
    <source>
        <dbReference type="ARBA" id="ARBA00023224"/>
    </source>
</evidence>
<dbReference type="InterPro" id="IPR027430">
    <property type="entry name" value="Retinal_BS"/>
</dbReference>
<dbReference type="GO" id="GO:0007601">
    <property type="term" value="P:visual perception"/>
    <property type="evidence" value="ECO:0007669"/>
    <property type="project" value="InterPro"/>
</dbReference>
<keyword evidence="10" id="KW-1015">Disulfide bond</keyword>
<dbReference type="Pfam" id="PF00001">
    <property type="entry name" value="7tm_1"/>
    <property type="match status" value="1"/>
</dbReference>
<name>W5KIF2_ASTMX</name>
<dbReference type="PANTHER" id="PTHR24240">
    <property type="entry name" value="OPSIN"/>
    <property type="match status" value="1"/>
</dbReference>
<dbReference type="HOGENOM" id="CLU_009579_3_0_1"/>
<evidence type="ECO:0000256" key="3">
    <source>
        <dbReference type="ARBA" id="ARBA00022606"/>
    </source>
</evidence>
<keyword evidence="2 13" id="KW-0600">Photoreceptor protein</keyword>
<keyword evidence="8 13" id="KW-0297">G-protein coupled receptor</keyword>
<dbReference type="PROSITE" id="PS00238">
    <property type="entry name" value="OPSIN"/>
    <property type="match status" value="1"/>
</dbReference>
<protein>
    <submittedName>
        <fullName evidence="16">Parapinopsin b</fullName>
    </submittedName>
</protein>
<dbReference type="GO" id="GO:0004930">
    <property type="term" value="F:G protein-coupled receptor activity"/>
    <property type="evidence" value="ECO:0007669"/>
    <property type="project" value="UniProtKB-KW"/>
</dbReference>
<feature type="domain" description="G-protein coupled receptors family 1 profile" evidence="15">
    <location>
        <begin position="48"/>
        <end position="296"/>
    </location>
</feature>